<dbReference type="AlphaFoldDB" id="A0AAW9Q8G4"/>
<name>A0AAW9Q8G4_9BURK</name>
<comment type="caution">
    <text evidence="2">The sequence shown here is derived from an EMBL/GenBank/DDBJ whole genome shotgun (WGS) entry which is preliminary data.</text>
</comment>
<evidence type="ECO:0000313" key="3">
    <source>
        <dbReference type="Proteomes" id="UP001336250"/>
    </source>
</evidence>
<feature type="domain" description="(S)-ureidoglycine aminohydrolase cupin" evidence="1">
    <location>
        <begin position="45"/>
        <end position="116"/>
    </location>
</feature>
<evidence type="ECO:0000259" key="1">
    <source>
        <dbReference type="Pfam" id="PF05899"/>
    </source>
</evidence>
<dbReference type="InterPro" id="IPR014710">
    <property type="entry name" value="RmlC-like_jellyroll"/>
</dbReference>
<gene>
    <name evidence="2" type="ORF">V4F39_15465</name>
</gene>
<sequence>MAPAILKLGAVMPGVPDVDHPKPERLIRGNPRRETWNVAELPVRGQFYTGVWRCEPGQWRIAFGPAEVELFTVLQGRCRLHADDGTVQEAGPGEALFIPAGFTGAFEVLETLTKTYAIVDGDAAQS</sequence>
<keyword evidence="3" id="KW-1185">Reference proteome</keyword>
<dbReference type="EMBL" id="JAZIBG010000028">
    <property type="protein sequence ID" value="MEF7615316.1"/>
    <property type="molecule type" value="Genomic_DNA"/>
</dbReference>
<dbReference type="InterPro" id="IPR008579">
    <property type="entry name" value="UGlyAH_Cupin_dom"/>
</dbReference>
<reference evidence="2 3" key="1">
    <citation type="submission" date="2024-02" db="EMBL/GenBank/DDBJ databases">
        <title>Genome sequence of Aquincola sp. MAHUQ-54.</title>
        <authorList>
            <person name="Huq M.A."/>
        </authorList>
    </citation>
    <scope>NUCLEOTIDE SEQUENCE [LARGE SCALE GENOMIC DNA]</scope>
    <source>
        <strain evidence="2 3">MAHUQ-54</strain>
    </source>
</reference>
<organism evidence="2 3">
    <name type="scientific">Aquincola agrisoli</name>
    <dbReference type="NCBI Taxonomy" id="3119538"/>
    <lineage>
        <taxon>Bacteria</taxon>
        <taxon>Pseudomonadati</taxon>
        <taxon>Pseudomonadota</taxon>
        <taxon>Betaproteobacteria</taxon>
        <taxon>Burkholderiales</taxon>
        <taxon>Sphaerotilaceae</taxon>
        <taxon>Aquincola</taxon>
    </lineage>
</organism>
<protein>
    <submittedName>
        <fullName evidence="2">Cupin domain-containing protein</fullName>
    </submittedName>
</protein>
<dbReference type="InterPro" id="IPR011051">
    <property type="entry name" value="RmlC_Cupin_sf"/>
</dbReference>
<dbReference type="PANTHER" id="PTHR40943">
    <property type="entry name" value="CYTOPLASMIC PROTEIN-RELATED"/>
    <property type="match status" value="1"/>
</dbReference>
<dbReference type="SUPFAM" id="SSF51182">
    <property type="entry name" value="RmlC-like cupins"/>
    <property type="match status" value="1"/>
</dbReference>
<dbReference type="RefSeq" id="WP_332290489.1">
    <property type="nucleotide sequence ID" value="NZ_JAZIBG010000028.1"/>
</dbReference>
<dbReference type="PANTHER" id="PTHR40943:SF1">
    <property type="entry name" value="CYTOPLASMIC PROTEIN"/>
    <property type="match status" value="1"/>
</dbReference>
<evidence type="ECO:0000313" key="2">
    <source>
        <dbReference type="EMBL" id="MEF7615316.1"/>
    </source>
</evidence>
<proteinExistence type="predicted"/>
<dbReference type="Pfam" id="PF05899">
    <property type="entry name" value="Cupin_3"/>
    <property type="match status" value="1"/>
</dbReference>
<dbReference type="Proteomes" id="UP001336250">
    <property type="component" value="Unassembled WGS sequence"/>
</dbReference>
<dbReference type="Gene3D" id="2.60.120.10">
    <property type="entry name" value="Jelly Rolls"/>
    <property type="match status" value="1"/>
</dbReference>
<accession>A0AAW9Q8G4</accession>